<name>A0ABW2KFT6_9ACTN</name>
<keyword evidence="1" id="KW-0472">Membrane</keyword>
<keyword evidence="1" id="KW-1133">Transmembrane helix</keyword>
<evidence type="ECO:0000313" key="2">
    <source>
        <dbReference type="EMBL" id="MFC7328116.1"/>
    </source>
</evidence>
<accession>A0ABW2KFT6</accession>
<dbReference type="RefSeq" id="WP_379870767.1">
    <property type="nucleotide sequence ID" value="NZ_JBHTBH010000004.1"/>
</dbReference>
<gene>
    <name evidence="2" type="ORF">ACFQRF_10225</name>
</gene>
<organism evidence="2 3">
    <name type="scientific">Marinactinospora rubrisoli</name>
    <dbReference type="NCBI Taxonomy" id="2715399"/>
    <lineage>
        <taxon>Bacteria</taxon>
        <taxon>Bacillati</taxon>
        <taxon>Actinomycetota</taxon>
        <taxon>Actinomycetes</taxon>
        <taxon>Streptosporangiales</taxon>
        <taxon>Nocardiopsidaceae</taxon>
        <taxon>Marinactinospora</taxon>
    </lineage>
</organism>
<comment type="caution">
    <text evidence="2">The sequence shown here is derived from an EMBL/GenBank/DDBJ whole genome shotgun (WGS) entry which is preliminary data.</text>
</comment>
<dbReference type="EMBL" id="JBHTBH010000004">
    <property type="protein sequence ID" value="MFC7328116.1"/>
    <property type="molecule type" value="Genomic_DNA"/>
</dbReference>
<dbReference type="Proteomes" id="UP001596540">
    <property type="component" value="Unassembled WGS sequence"/>
</dbReference>
<evidence type="ECO:0000256" key="1">
    <source>
        <dbReference type="SAM" id="Phobius"/>
    </source>
</evidence>
<reference evidence="3" key="1">
    <citation type="journal article" date="2019" name="Int. J. Syst. Evol. Microbiol.">
        <title>The Global Catalogue of Microorganisms (GCM) 10K type strain sequencing project: providing services to taxonomists for standard genome sequencing and annotation.</title>
        <authorList>
            <consortium name="The Broad Institute Genomics Platform"/>
            <consortium name="The Broad Institute Genome Sequencing Center for Infectious Disease"/>
            <person name="Wu L."/>
            <person name="Ma J."/>
        </authorList>
    </citation>
    <scope>NUCLEOTIDE SEQUENCE [LARGE SCALE GENOMIC DNA]</scope>
    <source>
        <strain evidence="3">CGMCC 4.7382</strain>
    </source>
</reference>
<sequence length="125" mass="13570">MKRPLPGSLKTVRVLLFVTAGLTAISVVGALFVYEINAVMLGRLTWAALPGVLSLIFALRLPKGRRVLYWSILVLQVLTMLIALGNLGNGSPQGFSQLLLPILTLVFLTQRASRTHFRAPAVPHA</sequence>
<feature type="transmembrane region" description="Helical" evidence="1">
    <location>
        <begin position="12"/>
        <end position="34"/>
    </location>
</feature>
<feature type="transmembrane region" description="Helical" evidence="1">
    <location>
        <begin position="67"/>
        <end position="88"/>
    </location>
</feature>
<feature type="transmembrane region" description="Helical" evidence="1">
    <location>
        <begin position="40"/>
        <end position="60"/>
    </location>
</feature>
<keyword evidence="1" id="KW-0812">Transmembrane</keyword>
<keyword evidence="3" id="KW-1185">Reference proteome</keyword>
<evidence type="ECO:0000313" key="3">
    <source>
        <dbReference type="Proteomes" id="UP001596540"/>
    </source>
</evidence>
<proteinExistence type="predicted"/>
<protein>
    <submittedName>
        <fullName evidence="2">Uncharacterized protein</fullName>
    </submittedName>
</protein>